<dbReference type="GO" id="GO:0004777">
    <property type="term" value="F:succinate-semialdehyde dehydrogenase (NAD+) activity"/>
    <property type="evidence" value="ECO:0007669"/>
    <property type="project" value="TreeGrafter"/>
</dbReference>
<evidence type="ECO:0000256" key="2">
    <source>
        <dbReference type="ARBA" id="ARBA00009986"/>
    </source>
</evidence>
<dbReference type="PANTHER" id="PTHR43353">
    <property type="entry name" value="SUCCINATE-SEMIALDEHYDE DEHYDROGENASE, MITOCHONDRIAL"/>
    <property type="match status" value="1"/>
</dbReference>
<dbReference type="CDD" id="cd07103">
    <property type="entry name" value="ALDH_F5_SSADH_GabD"/>
    <property type="match status" value="1"/>
</dbReference>
<evidence type="ECO:0000259" key="4">
    <source>
        <dbReference type="Pfam" id="PF00171"/>
    </source>
</evidence>
<dbReference type="GO" id="GO:0005737">
    <property type="term" value="C:cytoplasm"/>
    <property type="evidence" value="ECO:0007669"/>
    <property type="project" value="TreeGrafter"/>
</dbReference>
<dbReference type="AlphaFoldDB" id="A0A0M8N069"/>
<dbReference type="InterPro" id="IPR016163">
    <property type="entry name" value="Ald_DH_C"/>
</dbReference>
<dbReference type="PANTHER" id="PTHR43353:SF7">
    <property type="entry name" value="SUCCINATE SEMIALDEHYDE DEHYDROGENASE (EUROFUNG)"/>
    <property type="match status" value="1"/>
</dbReference>
<evidence type="ECO:0000313" key="6">
    <source>
        <dbReference type="Proteomes" id="UP000053831"/>
    </source>
</evidence>
<dbReference type="GO" id="GO:0009450">
    <property type="term" value="P:gamma-aminobutyric acid catabolic process"/>
    <property type="evidence" value="ECO:0007669"/>
    <property type="project" value="TreeGrafter"/>
</dbReference>
<dbReference type="OrthoDB" id="310895at2759"/>
<proteinExistence type="inferred from homology"/>
<comment type="similarity">
    <text evidence="2">Belongs to the aldehyde dehydrogenase family.</text>
</comment>
<dbReference type="FunFam" id="3.40.605.10:FF:000007">
    <property type="entry name" value="NAD/NADP-dependent betaine aldehyde dehydrogenase"/>
    <property type="match status" value="1"/>
</dbReference>
<dbReference type="Gene3D" id="3.40.309.10">
    <property type="entry name" value="Aldehyde Dehydrogenase, Chain A, domain 2"/>
    <property type="match status" value="1"/>
</dbReference>
<evidence type="ECO:0000313" key="5">
    <source>
        <dbReference type="EMBL" id="KOS22896.1"/>
    </source>
</evidence>
<dbReference type="FunFam" id="3.40.309.10:FF:000004">
    <property type="entry name" value="Succinate-semialdehyde dehydrogenase I"/>
    <property type="match status" value="1"/>
</dbReference>
<gene>
    <name evidence="5" type="ORF">ESCO_003369</name>
</gene>
<comment type="pathway">
    <text evidence="1">Amino-acid degradation; 4-aminobutanoate degradation.</text>
</comment>
<evidence type="ECO:0000256" key="1">
    <source>
        <dbReference type="ARBA" id="ARBA00005176"/>
    </source>
</evidence>
<dbReference type="Proteomes" id="UP000053831">
    <property type="component" value="Unassembled WGS sequence"/>
</dbReference>
<dbReference type="InterPro" id="IPR050740">
    <property type="entry name" value="Aldehyde_DH_Superfamily"/>
</dbReference>
<dbReference type="Pfam" id="PF00171">
    <property type="entry name" value="Aldedh"/>
    <property type="match status" value="1"/>
</dbReference>
<comment type="caution">
    <text evidence="5">The sequence shown here is derived from an EMBL/GenBank/DDBJ whole genome shotgun (WGS) entry which is preliminary data.</text>
</comment>
<dbReference type="InterPro" id="IPR015590">
    <property type="entry name" value="Aldehyde_DH_dom"/>
</dbReference>
<dbReference type="SUPFAM" id="SSF53720">
    <property type="entry name" value="ALDH-like"/>
    <property type="match status" value="1"/>
</dbReference>
<protein>
    <submittedName>
        <fullName evidence="5">Succinate-semialdehyde dehydrogenase</fullName>
    </submittedName>
</protein>
<dbReference type="Gene3D" id="3.40.605.10">
    <property type="entry name" value="Aldehyde Dehydrogenase, Chain A, domain 1"/>
    <property type="match status" value="1"/>
</dbReference>
<sequence length="469" mass="50801">MATNPPFELNDPTLGQPDCLVNGVLIDVDAAVASTYKAFKIYSKWSPNQRARCLLKWHYLLNEAKVDLAKILVHETGKTLSLAYVEVDRGNDCPWWFHGEAERIQGTTITPNAPGHRGFTIKQPLGVTAAMVSWNYPLQLAVKKASAALAAGCTMIIKPSPESPISAVAIAQLALRAGFPPGVLNVLTTSQEGTPEVAEALCSHPLVKLVTFTGSVRVGRILSAMCGKYLKKTIMELGGNCPLIVFNDANMVSAATQLSLFKWCFAGQTCVNPNRVYVQRGVHDQLVSHCIQHASKIKLGHGMASDTAMGPVVVRRALDRLEAMVDDALRKGAKIVHGTGKRDQSREGYFMEPTILTGVTDNMLMNQEEIFGPLMGISVFDTEDEVVQKANNTDTGLASYVFSSDLDRLWRLFERLEAGMIGMNSVSASGMEIPFGAIKDSGHGKETGKDVALEDFLVTKSGGCFIQGL</sequence>
<name>A0A0M8N069_ESCWE</name>
<feature type="domain" description="Aldehyde dehydrogenase" evidence="4">
    <location>
        <begin position="27"/>
        <end position="460"/>
    </location>
</feature>
<dbReference type="InterPro" id="IPR016162">
    <property type="entry name" value="Ald_DH_N"/>
</dbReference>
<evidence type="ECO:0000256" key="3">
    <source>
        <dbReference type="ARBA" id="ARBA00023002"/>
    </source>
</evidence>
<reference evidence="5 6" key="1">
    <citation type="submission" date="2015-07" db="EMBL/GenBank/DDBJ databases">
        <title>The genome of the fungus Escovopsis weberi, a specialized disease agent of ant agriculture.</title>
        <authorList>
            <person name="de Man T.J."/>
            <person name="Stajich J.E."/>
            <person name="Kubicek C.P."/>
            <person name="Chenthamara K."/>
            <person name="Atanasova L."/>
            <person name="Druzhinina I.S."/>
            <person name="Birnbaum S."/>
            <person name="Barribeau S.M."/>
            <person name="Teiling C."/>
            <person name="Suen G."/>
            <person name="Currie C."/>
            <person name="Gerardo N.M."/>
        </authorList>
    </citation>
    <scope>NUCLEOTIDE SEQUENCE [LARGE SCALE GENOMIC DNA]</scope>
</reference>
<organism evidence="5 6">
    <name type="scientific">Escovopsis weberi</name>
    <dbReference type="NCBI Taxonomy" id="150374"/>
    <lineage>
        <taxon>Eukaryota</taxon>
        <taxon>Fungi</taxon>
        <taxon>Dikarya</taxon>
        <taxon>Ascomycota</taxon>
        <taxon>Pezizomycotina</taxon>
        <taxon>Sordariomycetes</taxon>
        <taxon>Hypocreomycetidae</taxon>
        <taxon>Hypocreales</taxon>
        <taxon>Hypocreaceae</taxon>
        <taxon>Escovopsis</taxon>
    </lineage>
</organism>
<keyword evidence="6" id="KW-1185">Reference proteome</keyword>
<accession>A0A0M8N069</accession>
<dbReference type="InterPro" id="IPR016161">
    <property type="entry name" value="Ald_DH/histidinol_DH"/>
</dbReference>
<dbReference type="EMBL" id="LGSR01000002">
    <property type="protein sequence ID" value="KOS22896.1"/>
    <property type="molecule type" value="Genomic_DNA"/>
</dbReference>
<keyword evidence="3" id="KW-0560">Oxidoreductase</keyword>
<dbReference type="STRING" id="150374.A0A0M8N069"/>